<dbReference type="EMBL" id="JAUEPO010000001">
    <property type="protein sequence ID" value="KAK3337238.1"/>
    <property type="molecule type" value="Genomic_DNA"/>
</dbReference>
<feature type="compositionally biased region" description="Basic and acidic residues" evidence="1">
    <location>
        <begin position="1"/>
        <end position="10"/>
    </location>
</feature>
<proteinExistence type="predicted"/>
<keyword evidence="2" id="KW-0812">Transmembrane</keyword>
<name>A0AAE0J5D2_9PEZI</name>
<comment type="caution">
    <text evidence="3">The sequence shown here is derived from an EMBL/GenBank/DDBJ whole genome shotgun (WGS) entry which is preliminary data.</text>
</comment>
<protein>
    <submittedName>
        <fullName evidence="3">Uncharacterized protein</fullName>
    </submittedName>
</protein>
<dbReference type="Proteomes" id="UP001286456">
    <property type="component" value="Unassembled WGS sequence"/>
</dbReference>
<evidence type="ECO:0000256" key="1">
    <source>
        <dbReference type="SAM" id="MobiDB-lite"/>
    </source>
</evidence>
<dbReference type="AlphaFoldDB" id="A0AAE0J5D2"/>
<feature type="transmembrane region" description="Helical" evidence="2">
    <location>
        <begin position="93"/>
        <end position="116"/>
    </location>
</feature>
<reference evidence="3" key="2">
    <citation type="submission" date="2023-06" db="EMBL/GenBank/DDBJ databases">
        <authorList>
            <consortium name="Lawrence Berkeley National Laboratory"/>
            <person name="Haridas S."/>
            <person name="Hensen N."/>
            <person name="Bonometti L."/>
            <person name="Westerberg I."/>
            <person name="Brannstrom I.O."/>
            <person name="Guillou S."/>
            <person name="Cros-Aarteil S."/>
            <person name="Calhoun S."/>
            <person name="Kuo A."/>
            <person name="Mondo S."/>
            <person name="Pangilinan J."/>
            <person name="Riley R."/>
            <person name="Labutti K."/>
            <person name="Andreopoulos B."/>
            <person name="Lipzen A."/>
            <person name="Chen C."/>
            <person name="Yanf M."/>
            <person name="Daum C."/>
            <person name="Ng V."/>
            <person name="Clum A."/>
            <person name="Steindorff A."/>
            <person name="Ohm R."/>
            <person name="Martin F."/>
            <person name="Silar P."/>
            <person name="Natvig D."/>
            <person name="Lalanne C."/>
            <person name="Gautier V."/>
            <person name="Ament-Velasquez S.L."/>
            <person name="Kruys A."/>
            <person name="Hutchinson M.I."/>
            <person name="Powell A.J."/>
            <person name="Barry K."/>
            <person name="Miller A.N."/>
            <person name="Grigoriev I.V."/>
            <person name="Debuchy R."/>
            <person name="Gladieux P."/>
            <person name="Thoren M.H."/>
            <person name="Johannesson H."/>
        </authorList>
    </citation>
    <scope>NUCLEOTIDE SEQUENCE</scope>
    <source>
        <strain evidence="3">SMH4131-1</strain>
    </source>
</reference>
<evidence type="ECO:0000256" key="2">
    <source>
        <dbReference type="SAM" id="Phobius"/>
    </source>
</evidence>
<reference evidence="3" key="1">
    <citation type="journal article" date="2023" name="Mol. Phylogenet. Evol.">
        <title>Genome-scale phylogeny and comparative genomics of the fungal order Sordariales.</title>
        <authorList>
            <person name="Hensen N."/>
            <person name="Bonometti L."/>
            <person name="Westerberg I."/>
            <person name="Brannstrom I.O."/>
            <person name="Guillou S."/>
            <person name="Cros-Aarteil S."/>
            <person name="Calhoun S."/>
            <person name="Haridas S."/>
            <person name="Kuo A."/>
            <person name="Mondo S."/>
            <person name="Pangilinan J."/>
            <person name="Riley R."/>
            <person name="LaButti K."/>
            <person name="Andreopoulos B."/>
            <person name="Lipzen A."/>
            <person name="Chen C."/>
            <person name="Yan M."/>
            <person name="Daum C."/>
            <person name="Ng V."/>
            <person name="Clum A."/>
            <person name="Steindorff A."/>
            <person name="Ohm R.A."/>
            <person name="Martin F."/>
            <person name="Silar P."/>
            <person name="Natvig D.O."/>
            <person name="Lalanne C."/>
            <person name="Gautier V."/>
            <person name="Ament-Velasquez S.L."/>
            <person name="Kruys A."/>
            <person name="Hutchinson M.I."/>
            <person name="Powell A.J."/>
            <person name="Barry K."/>
            <person name="Miller A.N."/>
            <person name="Grigoriev I.V."/>
            <person name="Debuchy R."/>
            <person name="Gladieux P."/>
            <person name="Hiltunen Thoren M."/>
            <person name="Johannesson H."/>
        </authorList>
    </citation>
    <scope>NUCLEOTIDE SEQUENCE</scope>
    <source>
        <strain evidence="3">SMH4131-1</strain>
    </source>
</reference>
<keyword evidence="2" id="KW-0472">Membrane</keyword>
<accession>A0AAE0J5D2</accession>
<organism evidence="3 4">
    <name type="scientific">Cercophora scortea</name>
    <dbReference type="NCBI Taxonomy" id="314031"/>
    <lineage>
        <taxon>Eukaryota</taxon>
        <taxon>Fungi</taxon>
        <taxon>Dikarya</taxon>
        <taxon>Ascomycota</taxon>
        <taxon>Pezizomycotina</taxon>
        <taxon>Sordariomycetes</taxon>
        <taxon>Sordariomycetidae</taxon>
        <taxon>Sordariales</taxon>
        <taxon>Lasiosphaeriaceae</taxon>
        <taxon>Cercophora</taxon>
    </lineage>
</organism>
<sequence>MVSNEEEKKRNERAKHSTAQHSTAQHSNQKNNTHTHTHTHTQPGLCVIESNPPLLFLLFLSLPLSLSLFSPFSPVLLVFLDRGVAPGCFSNRFLFPHLIPFANWLPGCCQLCWAPLHLERKTMRVKPTCLTRPPDSRPVAAISPPFNAQFQAILYLRDSQGILGPAGAFVR</sequence>
<feature type="compositionally biased region" description="Polar residues" evidence="1">
    <location>
        <begin position="19"/>
        <end position="32"/>
    </location>
</feature>
<evidence type="ECO:0000313" key="3">
    <source>
        <dbReference type="EMBL" id="KAK3337238.1"/>
    </source>
</evidence>
<keyword evidence="2" id="KW-1133">Transmembrane helix</keyword>
<keyword evidence="4" id="KW-1185">Reference proteome</keyword>
<feature type="transmembrane region" description="Helical" evidence="2">
    <location>
        <begin position="54"/>
        <end position="73"/>
    </location>
</feature>
<feature type="region of interest" description="Disordered" evidence="1">
    <location>
        <begin position="1"/>
        <end position="40"/>
    </location>
</feature>
<evidence type="ECO:0000313" key="4">
    <source>
        <dbReference type="Proteomes" id="UP001286456"/>
    </source>
</evidence>
<gene>
    <name evidence="3" type="ORF">B0T19DRAFT_65736</name>
</gene>